<dbReference type="EMBL" id="CP053562">
    <property type="protein sequence ID" value="QPZ91780.1"/>
    <property type="molecule type" value="Genomic_DNA"/>
</dbReference>
<evidence type="ECO:0008006" key="4">
    <source>
        <dbReference type="Google" id="ProtNLM"/>
    </source>
</evidence>
<keyword evidence="3" id="KW-1185">Reference proteome</keyword>
<dbReference type="Proteomes" id="UP000192422">
    <property type="component" value="Chromosome"/>
</dbReference>
<evidence type="ECO:0000313" key="3">
    <source>
        <dbReference type="Proteomes" id="UP000192422"/>
    </source>
</evidence>
<keyword evidence="1" id="KW-0732">Signal</keyword>
<evidence type="ECO:0000313" key="2">
    <source>
        <dbReference type="EMBL" id="QPZ91780.1"/>
    </source>
</evidence>
<sequence length="114" mass="11785">MKSIFNLGILAVAAVAISACAKQPDEIAAIPMEPSMYAGQSCGSLSQTKLKLSQDLASLSAQQKSAASGDAFGVFMLGLPLSSMSGGDKEAAISVTKGKIDAINQEMARKRCQM</sequence>
<evidence type="ECO:0000256" key="1">
    <source>
        <dbReference type="SAM" id="SignalP"/>
    </source>
</evidence>
<reference evidence="2 3" key="1">
    <citation type="submission" date="2020-05" db="EMBL/GenBank/DDBJ databases">
        <title>Thioclava electrotropha strain Elox9 finished genome.</title>
        <authorList>
            <person name="Rowe A.R."/>
            <person name="Wilbanks E.G."/>
        </authorList>
    </citation>
    <scope>NUCLEOTIDE SEQUENCE [LARGE SCALE GENOMIC DNA]</scope>
    <source>
        <strain evidence="2 3">Elox9</strain>
    </source>
</reference>
<dbReference type="PROSITE" id="PS51257">
    <property type="entry name" value="PROKAR_LIPOPROTEIN"/>
    <property type="match status" value="1"/>
</dbReference>
<protein>
    <recommendedName>
        <fullName evidence="4">Lipoprotein</fullName>
    </recommendedName>
</protein>
<dbReference type="RefSeq" id="WP_083078960.1">
    <property type="nucleotide sequence ID" value="NZ_CP053562.1"/>
</dbReference>
<name>A0ABX6YVL2_9RHOB</name>
<accession>A0ABX6YVL2</accession>
<organism evidence="2 3">
    <name type="scientific">Thioclava electrotropha</name>
    <dbReference type="NCBI Taxonomy" id="1549850"/>
    <lineage>
        <taxon>Bacteria</taxon>
        <taxon>Pseudomonadati</taxon>
        <taxon>Pseudomonadota</taxon>
        <taxon>Alphaproteobacteria</taxon>
        <taxon>Rhodobacterales</taxon>
        <taxon>Paracoccaceae</taxon>
        <taxon>Thioclava</taxon>
    </lineage>
</organism>
<feature type="chain" id="PRO_5045855457" description="Lipoprotein" evidence="1">
    <location>
        <begin position="22"/>
        <end position="114"/>
    </location>
</feature>
<gene>
    <name evidence="2" type="ORF">AKL02_013360</name>
</gene>
<feature type="signal peptide" evidence="1">
    <location>
        <begin position="1"/>
        <end position="21"/>
    </location>
</feature>
<proteinExistence type="predicted"/>